<dbReference type="AlphaFoldDB" id="A0A0E9PKY1"/>
<evidence type="ECO:0000256" key="1">
    <source>
        <dbReference type="SAM" id="Phobius"/>
    </source>
</evidence>
<keyword evidence="1" id="KW-1133">Transmembrane helix</keyword>
<proteinExistence type="predicted"/>
<reference evidence="2" key="2">
    <citation type="journal article" date="2015" name="Fish Shellfish Immunol.">
        <title>Early steps in the European eel (Anguilla anguilla)-Vibrio vulnificus interaction in the gills: Role of the RtxA13 toxin.</title>
        <authorList>
            <person name="Callol A."/>
            <person name="Pajuelo D."/>
            <person name="Ebbesson L."/>
            <person name="Teles M."/>
            <person name="MacKenzie S."/>
            <person name="Amaro C."/>
        </authorList>
    </citation>
    <scope>NUCLEOTIDE SEQUENCE</scope>
</reference>
<evidence type="ECO:0000313" key="2">
    <source>
        <dbReference type="EMBL" id="JAH05184.1"/>
    </source>
</evidence>
<dbReference type="EMBL" id="GBXM01103393">
    <property type="protein sequence ID" value="JAH05184.1"/>
    <property type="molecule type" value="Transcribed_RNA"/>
</dbReference>
<protein>
    <submittedName>
        <fullName evidence="2">Uncharacterized protein</fullName>
    </submittedName>
</protein>
<name>A0A0E9PKY1_ANGAN</name>
<reference evidence="2" key="1">
    <citation type="submission" date="2014-11" db="EMBL/GenBank/DDBJ databases">
        <authorList>
            <person name="Amaro Gonzalez C."/>
        </authorList>
    </citation>
    <scope>NUCLEOTIDE SEQUENCE</scope>
</reference>
<feature type="transmembrane region" description="Helical" evidence="1">
    <location>
        <begin position="37"/>
        <end position="59"/>
    </location>
</feature>
<organism evidence="2">
    <name type="scientific">Anguilla anguilla</name>
    <name type="common">European freshwater eel</name>
    <name type="synonym">Muraena anguilla</name>
    <dbReference type="NCBI Taxonomy" id="7936"/>
    <lineage>
        <taxon>Eukaryota</taxon>
        <taxon>Metazoa</taxon>
        <taxon>Chordata</taxon>
        <taxon>Craniata</taxon>
        <taxon>Vertebrata</taxon>
        <taxon>Euteleostomi</taxon>
        <taxon>Actinopterygii</taxon>
        <taxon>Neopterygii</taxon>
        <taxon>Teleostei</taxon>
        <taxon>Anguilliformes</taxon>
        <taxon>Anguillidae</taxon>
        <taxon>Anguilla</taxon>
    </lineage>
</organism>
<keyword evidence="1" id="KW-0812">Transmembrane</keyword>
<accession>A0A0E9PKY1</accession>
<keyword evidence="1" id="KW-0472">Membrane</keyword>
<sequence length="64" mass="7766">MSGINERTQISQKRIFVHLFQTTPCIFLKEYFKVTHFLYFSVLVYLQAIDFQQFVSMLYESSRF</sequence>